<dbReference type="Pfam" id="PF03352">
    <property type="entry name" value="Adenine_glyco"/>
    <property type="match status" value="1"/>
</dbReference>
<dbReference type="Gene3D" id="1.10.340.30">
    <property type="entry name" value="Hypothetical protein, domain 2"/>
    <property type="match status" value="1"/>
</dbReference>
<dbReference type="SUPFAM" id="SSF48150">
    <property type="entry name" value="DNA-glycosylase"/>
    <property type="match status" value="1"/>
</dbReference>
<protein>
    <submittedName>
        <fullName evidence="1">Unannotated protein</fullName>
    </submittedName>
</protein>
<gene>
    <name evidence="1" type="ORF">UFOPK2001_00134</name>
</gene>
<dbReference type="InterPro" id="IPR052891">
    <property type="entry name" value="DNA-3mA_glycosylase"/>
</dbReference>
<dbReference type="PANTHER" id="PTHR30037">
    <property type="entry name" value="DNA-3-METHYLADENINE GLYCOSYLASE 1"/>
    <property type="match status" value="1"/>
</dbReference>
<proteinExistence type="predicted"/>
<dbReference type="PANTHER" id="PTHR30037:SF4">
    <property type="entry name" value="DNA-3-METHYLADENINE GLYCOSYLASE I"/>
    <property type="match status" value="1"/>
</dbReference>
<dbReference type="GO" id="GO:0008725">
    <property type="term" value="F:DNA-3-methyladenine glycosylase activity"/>
    <property type="evidence" value="ECO:0007669"/>
    <property type="project" value="InterPro"/>
</dbReference>
<sequence length="191" mass="21768">MSFVRQFEDGLARCSWLNNDPVYIEYHDQEWGVEVRGDREIFERITLEGFQAGLSWISILKRREGFRAAFHNFELEAVAALTSNDVERLMLDIGIIRNRAKILSTIQNANVILEMQAHGESISDLVWSFQPPAVERQEGGFSWLAITPESTALSKELRLRGFGFVGPTTMYAMMQAIGMVKDHAPGCHKRY</sequence>
<evidence type="ECO:0000313" key="1">
    <source>
        <dbReference type="EMBL" id="CAB4624776.1"/>
    </source>
</evidence>
<dbReference type="EMBL" id="CAEZVN010000005">
    <property type="protein sequence ID" value="CAB4624776.1"/>
    <property type="molecule type" value="Genomic_DNA"/>
</dbReference>
<organism evidence="1">
    <name type="scientific">freshwater metagenome</name>
    <dbReference type="NCBI Taxonomy" id="449393"/>
    <lineage>
        <taxon>unclassified sequences</taxon>
        <taxon>metagenomes</taxon>
        <taxon>ecological metagenomes</taxon>
    </lineage>
</organism>
<dbReference type="AlphaFoldDB" id="A0A6J6IJT3"/>
<dbReference type="InterPro" id="IPR011257">
    <property type="entry name" value="DNA_glycosylase"/>
</dbReference>
<dbReference type="GO" id="GO:0006284">
    <property type="term" value="P:base-excision repair"/>
    <property type="evidence" value="ECO:0007669"/>
    <property type="project" value="InterPro"/>
</dbReference>
<accession>A0A6J6IJT3</accession>
<dbReference type="InterPro" id="IPR005019">
    <property type="entry name" value="Adenine_glyco"/>
</dbReference>
<name>A0A6J6IJT3_9ZZZZ</name>
<reference evidence="1" key="1">
    <citation type="submission" date="2020-05" db="EMBL/GenBank/DDBJ databases">
        <authorList>
            <person name="Chiriac C."/>
            <person name="Salcher M."/>
            <person name="Ghai R."/>
            <person name="Kavagutti S V."/>
        </authorList>
    </citation>
    <scope>NUCLEOTIDE SEQUENCE</scope>
</reference>